<dbReference type="Proteomes" id="UP000013523">
    <property type="component" value="Chromosome"/>
</dbReference>
<keyword evidence="3" id="KW-1185">Reference proteome</keyword>
<dbReference type="Pfam" id="PF22768">
    <property type="entry name" value="SPP1_Dit"/>
    <property type="match status" value="1"/>
</dbReference>
<dbReference type="Gene3D" id="2.60.120.860">
    <property type="match status" value="1"/>
</dbReference>
<dbReference type="RefSeq" id="WP_015615916.1">
    <property type="nucleotide sequence ID" value="NC_021182.1"/>
</dbReference>
<evidence type="ECO:0000313" key="3">
    <source>
        <dbReference type="Proteomes" id="UP000013523"/>
    </source>
</evidence>
<proteinExistence type="predicted"/>
<evidence type="ECO:0000313" key="2">
    <source>
        <dbReference type="EMBL" id="AGK97622.1"/>
    </source>
</evidence>
<feature type="domain" description="Siphovirus-type tail component C-terminal" evidence="1">
    <location>
        <begin position="168"/>
        <end position="249"/>
    </location>
</feature>
<reference evidence="2 3" key="1">
    <citation type="submission" date="2012-01" db="EMBL/GenBank/DDBJ databases">
        <title>Complete sequence of chromosome of Clostridium pasteurianum BC1.</title>
        <authorList>
            <consortium name="US DOE Joint Genome Institute"/>
            <person name="Lucas S."/>
            <person name="Han J."/>
            <person name="Lapidus A."/>
            <person name="Cheng J.-F."/>
            <person name="Goodwin L."/>
            <person name="Pitluck S."/>
            <person name="Peters L."/>
            <person name="Mikhailova N."/>
            <person name="Teshima H."/>
            <person name="Detter J.C."/>
            <person name="Han C."/>
            <person name="Tapia R."/>
            <person name="Land M."/>
            <person name="Hauser L."/>
            <person name="Kyrpides N."/>
            <person name="Ivanova N."/>
            <person name="Pagani I."/>
            <person name="Dunn J."/>
            <person name="Taghavi S."/>
            <person name="Francis A."/>
            <person name="van der Lelie D."/>
            <person name="Woyke T."/>
        </authorList>
    </citation>
    <scope>NUCLEOTIDE SEQUENCE [LARGE SCALE GENOMIC DNA]</scope>
    <source>
        <strain evidence="2 3">BC1</strain>
    </source>
</reference>
<gene>
    <name evidence="2" type="ORF">Clopa_2784</name>
</gene>
<dbReference type="PATRIC" id="fig|86416.3.peg.2770"/>
<protein>
    <submittedName>
        <fullName evidence="2">Phage tail protein</fullName>
    </submittedName>
</protein>
<sequence>MLYCSEITVDGFSLINNKYKFFINNLFDIDNDVVGTDLRDSGQSYDHTHMKPKTPLLMGSVTSESITDFLTLRSVLLRQGLKKFVVNLAGIGEVYFMAEIVNWSHDDLDSYVSCQLSMPDPHLYMLSPSSVQLGSISGNSLTFPFVFPIVFGAINGGQGIVTNVGNCTSFPLITITGTCSSLTITNTTTNESIYIDVELLEDDVLVIDNRPTSRGVFLNGVPHMELKTGLWISCAVGDNNFTFQRSSVQDKRHCTVELQSSFI</sequence>
<dbReference type="OrthoDB" id="2109286at2"/>
<dbReference type="HOGENOM" id="CLU_1044703_0_0_9"/>
<evidence type="ECO:0000259" key="1">
    <source>
        <dbReference type="Pfam" id="PF22768"/>
    </source>
</evidence>
<dbReference type="AlphaFoldDB" id="R4K3C0"/>
<organism evidence="2 3">
    <name type="scientific">Clostridium pasteurianum BC1</name>
    <dbReference type="NCBI Taxonomy" id="86416"/>
    <lineage>
        <taxon>Bacteria</taxon>
        <taxon>Bacillati</taxon>
        <taxon>Bacillota</taxon>
        <taxon>Clostridia</taxon>
        <taxon>Eubacteriales</taxon>
        <taxon>Clostridiaceae</taxon>
        <taxon>Clostridium</taxon>
    </lineage>
</organism>
<dbReference type="KEGG" id="cpas:Clopa_2784"/>
<dbReference type="STRING" id="86416.Clopa_2784"/>
<name>R4K3C0_CLOPA</name>
<dbReference type="eggNOG" id="ENOG5033J26">
    <property type="taxonomic scope" value="Bacteria"/>
</dbReference>
<dbReference type="EMBL" id="CP003261">
    <property type="protein sequence ID" value="AGK97622.1"/>
    <property type="molecule type" value="Genomic_DNA"/>
</dbReference>
<dbReference type="InterPro" id="IPR054738">
    <property type="entry name" value="Siphovirus-type_tail_C"/>
</dbReference>
<accession>R4K3C0</accession>